<evidence type="ECO:0000256" key="1">
    <source>
        <dbReference type="SAM" id="MobiDB-lite"/>
    </source>
</evidence>
<feature type="region of interest" description="Disordered" evidence="1">
    <location>
        <begin position="182"/>
        <end position="206"/>
    </location>
</feature>
<dbReference type="VEuPathDB" id="TriTrypDB:ADEAN_000104400"/>
<gene>
    <name evidence="2" type="ORF">ADEAN_000104400</name>
</gene>
<keyword evidence="3" id="KW-1185">Reference proteome</keyword>
<accession>A0A7G2C389</accession>
<feature type="region of interest" description="Disordered" evidence="1">
    <location>
        <begin position="1"/>
        <end position="45"/>
    </location>
</feature>
<dbReference type="Proteomes" id="UP000515908">
    <property type="component" value="Chromosome 02"/>
</dbReference>
<dbReference type="EMBL" id="LR877146">
    <property type="protein sequence ID" value="CAD2213601.1"/>
    <property type="molecule type" value="Genomic_DNA"/>
</dbReference>
<feature type="region of interest" description="Disordered" evidence="1">
    <location>
        <begin position="87"/>
        <end position="126"/>
    </location>
</feature>
<evidence type="ECO:0000313" key="2">
    <source>
        <dbReference type="EMBL" id="CAD2213601.1"/>
    </source>
</evidence>
<dbReference type="AlphaFoldDB" id="A0A7G2C389"/>
<proteinExistence type="predicted"/>
<reference evidence="2 3" key="1">
    <citation type="submission" date="2020-08" db="EMBL/GenBank/DDBJ databases">
        <authorList>
            <person name="Newling K."/>
            <person name="Davey J."/>
            <person name="Forrester S."/>
        </authorList>
    </citation>
    <scope>NUCLEOTIDE SEQUENCE [LARGE SCALE GENOMIC DNA]</scope>
    <source>
        <strain evidence="3">Crithidia deanei Carvalho (ATCC PRA-265)</strain>
    </source>
</reference>
<organism evidence="2 3">
    <name type="scientific">Angomonas deanei</name>
    <dbReference type="NCBI Taxonomy" id="59799"/>
    <lineage>
        <taxon>Eukaryota</taxon>
        <taxon>Discoba</taxon>
        <taxon>Euglenozoa</taxon>
        <taxon>Kinetoplastea</taxon>
        <taxon>Metakinetoplastina</taxon>
        <taxon>Trypanosomatida</taxon>
        <taxon>Trypanosomatidae</taxon>
        <taxon>Strigomonadinae</taxon>
        <taxon>Angomonas</taxon>
    </lineage>
</organism>
<sequence length="206" mass="22780">MGCHSSKDDVEEDEVNQEESSPRSTPVKPKNSGMRPVDAPLQNGMYNGNYDNNILNYRNMGNVQVGNQYVAPVRHNFDNAQYARRMSGNLDQTTPPAVNPVPPSYRPNGNRTSRSIPRKPKRGNSQGIYFNLQKPNGNRNHVAETLESYTYDVSNIIIDGDDNSQGSNVSYSSFDYASLAMPTGENSEEAATTPSGRVRRVSFVGK</sequence>
<evidence type="ECO:0000313" key="3">
    <source>
        <dbReference type="Proteomes" id="UP000515908"/>
    </source>
</evidence>
<protein>
    <submittedName>
        <fullName evidence="2">Uncharacterized protein</fullName>
    </submittedName>
</protein>
<name>A0A7G2C389_9TRYP</name>